<evidence type="ECO:0000259" key="4">
    <source>
        <dbReference type="Pfam" id="PF13802"/>
    </source>
</evidence>
<dbReference type="InterPro" id="IPR048395">
    <property type="entry name" value="Glyco_hydro_31_C"/>
</dbReference>
<feature type="domain" description="Glycoside hydrolase family 31 N-terminal" evidence="4">
    <location>
        <begin position="32"/>
        <end position="220"/>
    </location>
</feature>
<evidence type="ECO:0000259" key="5">
    <source>
        <dbReference type="Pfam" id="PF21365"/>
    </source>
</evidence>
<keyword evidence="7" id="KW-1185">Reference proteome</keyword>
<dbReference type="Gene3D" id="3.20.20.80">
    <property type="entry name" value="Glycosidases"/>
    <property type="match status" value="1"/>
</dbReference>
<dbReference type="Pfam" id="PF01055">
    <property type="entry name" value="Glyco_hydro_31_2nd"/>
    <property type="match status" value="1"/>
</dbReference>
<evidence type="ECO:0000256" key="1">
    <source>
        <dbReference type="ARBA" id="ARBA00007806"/>
    </source>
</evidence>
<dbReference type="InterPro" id="IPR025887">
    <property type="entry name" value="Glyco_hydro_31_N_dom"/>
</dbReference>
<protein>
    <submittedName>
        <fullName evidence="6">Glucosidase</fullName>
    </submittedName>
</protein>
<dbReference type="CDD" id="cd06599">
    <property type="entry name" value="GH31_glycosidase_Aec37"/>
    <property type="match status" value="1"/>
</dbReference>
<dbReference type="InterPro" id="IPR017853">
    <property type="entry name" value="GH"/>
</dbReference>
<sequence>MSSIANPPVFELARQEGAHLTFAATSENHIAHVFVLEEDIIRVMVLPDGKLNHPATWAVAPGLDDVPPQGRDRFDLSGFNLPGFTLSQGEDTFVLTTAQLRLTITRTGFKCSWETCLNSQWLPAAADRVTEAVNFGWWDQRVYHYLQRTPDDMYFGLGERTGDTNRHGRRFSMINVDCPSYNARTTDPLYKHIPFHLSWHRTNKVPLGIFYDTSADCHFDMGCTIDAYNGLFRSFVAEHGDLDYYIIGGASLLHIVQRYTWLTGRPALMPRWGLGYSGSTMAYTDAPDAQERMNEFLAHCEEHDILCDSFHLSSGYTSIGDKRYVFNWNKSKFPDPARFVKHYRDHGIRLIPNIKPCLLHDHPRYAEAAARGLFVKDPDGTPNMAQFWGGFGSYLDFTNPEAATWWESNIKSTLLDFGMAAMWNDNNEYEIWNSHARAHQFGTPRPAAQAKPLQTMLMVQSSRRAQVAHDPARRPFLVTRAGFTGMQRYVQTWSGDNYTSWETLKYNIKMGVGLALSGVSNTGHDIGGFEGPVPSPELFVRWIQAGLLLPRFSIHSWKPGEIVNEPWMYPEATPQIRDLIRFRYRLLPHLYHLLWRSHVACEPVIRATFLAFPDDPRCYEENDEFLLGDHLLVAAVVEENQTTRRVYLPAGTAWYDLRDGNLYTGGQEVTVSATLKELPPLFVREGAVLALNVAEQHFNRPADARGFALFPHQGPGVVSTQCFDDDGEQLVAMDDADQHLWQVRLESTATAIDLHLRCPAAKPTRAVTIVLPAKEMRPLRCAGWTISADRQSAMGRQITLNA</sequence>
<gene>
    <name evidence="6" type="ORF">GCM10010971_25850</name>
</gene>
<evidence type="ECO:0000259" key="3">
    <source>
        <dbReference type="Pfam" id="PF01055"/>
    </source>
</evidence>
<dbReference type="SUPFAM" id="SSF51445">
    <property type="entry name" value="(Trans)glycosidases"/>
    <property type="match status" value="1"/>
</dbReference>
<evidence type="ECO:0000313" key="6">
    <source>
        <dbReference type="EMBL" id="GGP26766.1"/>
    </source>
</evidence>
<name>A0ABQ2PNI2_9NEIS</name>
<dbReference type="PANTHER" id="PTHR22762">
    <property type="entry name" value="ALPHA-GLUCOSIDASE"/>
    <property type="match status" value="1"/>
</dbReference>
<keyword evidence="2" id="KW-0378">Hydrolase</keyword>
<dbReference type="Proteomes" id="UP000621859">
    <property type="component" value="Unassembled WGS sequence"/>
</dbReference>
<comment type="similarity">
    <text evidence="1 2">Belongs to the glycosyl hydrolase 31 family.</text>
</comment>
<dbReference type="PANTHER" id="PTHR22762:SF165">
    <property type="entry name" value="PUTATIVE (AFU_ORTHOLOGUE AFUA_1G06560)-RELATED"/>
    <property type="match status" value="1"/>
</dbReference>
<dbReference type="Pfam" id="PF13802">
    <property type="entry name" value="Gal_mutarotas_2"/>
    <property type="match status" value="1"/>
</dbReference>
<dbReference type="InterPro" id="IPR000322">
    <property type="entry name" value="Glyco_hydro_31_TIM"/>
</dbReference>
<evidence type="ECO:0000313" key="7">
    <source>
        <dbReference type="Proteomes" id="UP000621859"/>
    </source>
</evidence>
<evidence type="ECO:0000256" key="2">
    <source>
        <dbReference type="RuleBase" id="RU361185"/>
    </source>
</evidence>
<keyword evidence="2" id="KW-0326">Glycosidase</keyword>
<dbReference type="CDD" id="cd14752">
    <property type="entry name" value="GH31_N"/>
    <property type="match status" value="1"/>
</dbReference>
<feature type="domain" description="Glycosyl hydrolase family 31 C-terminal" evidence="5">
    <location>
        <begin position="602"/>
        <end position="689"/>
    </location>
</feature>
<feature type="domain" description="Glycoside hydrolase family 31 TIM barrel" evidence="3">
    <location>
        <begin position="266"/>
        <end position="593"/>
    </location>
</feature>
<dbReference type="InterPro" id="IPR013780">
    <property type="entry name" value="Glyco_hydro_b"/>
</dbReference>
<dbReference type="Gene3D" id="2.60.40.1180">
    <property type="entry name" value="Golgi alpha-mannosidase II"/>
    <property type="match status" value="1"/>
</dbReference>
<comment type="caution">
    <text evidence="6">The sequence shown here is derived from an EMBL/GenBank/DDBJ whole genome shotgun (WGS) entry which is preliminary data.</text>
</comment>
<dbReference type="InterPro" id="IPR011013">
    <property type="entry name" value="Gal_mutarotase_sf_dom"/>
</dbReference>
<dbReference type="SUPFAM" id="SSF74650">
    <property type="entry name" value="Galactose mutarotase-like"/>
    <property type="match status" value="1"/>
</dbReference>
<dbReference type="Pfam" id="PF21365">
    <property type="entry name" value="Glyco_hydro_31_3rd"/>
    <property type="match status" value="1"/>
</dbReference>
<accession>A0ABQ2PNI2</accession>
<proteinExistence type="inferred from homology"/>
<dbReference type="SUPFAM" id="SSF51011">
    <property type="entry name" value="Glycosyl hydrolase domain"/>
    <property type="match status" value="1"/>
</dbReference>
<reference evidence="7" key="1">
    <citation type="journal article" date="2019" name="Int. J. Syst. Evol. Microbiol.">
        <title>The Global Catalogue of Microorganisms (GCM) 10K type strain sequencing project: providing services to taxonomists for standard genome sequencing and annotation.</title>
        <authorList>
            <consortium name="The Broad Institute Genomics Platform"/>
            <consortium name="The Broad Institute Genome Sequencing Center for Infectious Disease"/>
            <person name="Wu L."/>
            <person name="Ma J."/>
        </authorList>
    </citation>
    <scope>NUCLEOTIDE SEQUENCE [LARGE SCALE GENOMIC DNA]</scope>
    <source>
        <strain evidence="7">CGMCC 1.8860</strain>
    </source>
</reference>
<organism evidence="6 7">
    <name type="scientific">Silvimonas amylolytica</name>
    <dbReference type="NCBI Taxonomy" id="449663"/>
    <lineage>
        <taxon>Bacteria</taxon>
        <taxon>Pseudomonadati</taxon>
        <taxon>Pseudomonadota</taxon>
        <taxon>Betaproteobacteria</taxon>
        <taxon>Neisseriales</taxon>
        <taxon>Chitinibacteraceae</taxon>
        <taxon>Silvimonas</taxon>
    </lineage>
</organism>
<dbReference type="RefSeq" id="WP_188694371.1">
    <property type="nucleotide sequence ID" value="NZ_BMLY01000004.1"/>
</dbReference>
<dbReference type="EMBL" id="BMLY01000004">
    <property type="protein sequence ID" value="GGP26766.1"/>
    <property type="molecule type" value="Genomic_DNA"/>
</dbReference>
<dbReference type="Gene3D" id="2.60.40.1760">
    <property type="entry name" value="glycosyl hydrolase (family 31)"/>
    <property type="match status" value="1"/>
</dbReference>